<dbReference type="EMBL" id="JASCZI010092042">
    <property type="protein sequence ID" value="MED6151745.1"/>
    <property type="molecule type" value="Genomic_DNA"/>
</dbReference>
<feature type="domain" description="FAF" evidence="2">
    <location>
        <begin position="108"/>
        <end position="165"/>
    </location>
</feature>
<dbReference type="Proteomes" id="UP001341840">
    <property type="component" value="Unassembled WGS sequence"/>
</dbReference>
<keyword evidence="4" id="KW-1185">Reference proteome</keyword>
<protein>
    <recommendedName>
        <fullName evidence="2">FAF domain-containing protein</fullName>
    </recommendedName>
</protein>
<evidence type="ECO:0000256" key="1">
    <source>
        <dbReference type="ARBA" id="ARBA00008690"/>
    </source>
</evidence>
<organism evidence="3 4">
    <name type="scientific">Stylosanthes scabra</name>
    <dbReference type="NCBI Taxonomy" id="79078"/>
    <lineage>
        <taxon>Eukaryota</taxon>
        <taxon>Viridiplantae</taxon>
        <taxon>Streptophyta</taxon>
        <taxon>Embryophyta</taxon>
        <taxon>Tracheophyta</taxon>
        <taxon>Spermatophyta</taxon>
        <taxon>Magnoliopsida</taxon>
        <taxon>eudicotyledons</taxon>
        <taxon>Gunneridae</taxon>
        <taxon>Pentapetalae</taxon>
        <taxon>rosids</taxon>
        <taxon>fabids</taxon>
        <taxon>Fabales</taxon>
        <taxon>Fabaceae</taxon>
        <taxon>Papilionoideae</taxon>
        <taxon>50 kb inversion clade</taxon>
        <taxon>dalbergioids sensu lato</taxon>
        <taxon>Dalbergieae</taxon>
        <taxon>Pterocarpus clade</taxon>
        <taxon>Stylosanthes</taxon>
    </lineage>
</organism>
<evidence type="ECO:0000259" key="2">
    <source>
        <dbReference type="Pfam" id="PF11250"/>
    </source>
</evidence>
<reference evidence="3 4" key="1">
    <citation type="journal article" date="2023" name="Plants (Basel)">
        <title>Bridging the Gap: Combining Genomics and Transcriptomics Approaches to Understand Stylosanthes scabra, an Orphan Legume from the Brazilian Caatinga.</title>
        <authorList>
            <person name="Ferreira-Neto J.R.C."/>
            <person name="da Silva M.D."/>
            <person name="Binneck E."/>
            <person name="de Melo N.F."/>
            <person name="da Silva R.H."/>
            <person name="de Melo A.L.T.M."/>
            <person name="Pandolfi V."/>
            <person name="Bustamante F.O."/>
            <person name="Brasileiro-Vidal A.C."/>
            <person name="Benko-Iseppon A.M."/>
        </authorList>
    </citation>
    <scope>NUCLEOTIDE SEQUENCE [LARGE SCALE GENOMIC DNA]</scope>
    <source>
        <tissue evidence="3">Leaves</tissue>
    </source>
</reference>
<comment type="caution">
    <text evidence="3">The sequence shown here is derived from an EMBL/GenBank/DDBJ whole genome shotgun (WGS) entry which is preliminary data.</text>
</comment>
<dbReference type="PANTHER" id="PTHR33155">
    <property type="entry name" value="FANTASTIC FOUR-LIKE PROTEIN (DUF3049)"/>
    <property type="match status" value="1"/>
</dbReference>
<gene>
    <name evidence="3" type="ORF">PIB30_085375</name>
</gene>
<proteinExistence type="inferred from homology"/>
<dbReference type="PANTHER" id="PTHR33155:SF17">
    <property type="entry name" value="F2E2.18-RELATED"/>
    <property type="match status" value="1"/>
</dbReference>
<dbReference type="InterPro" id="IPR046431">
    <property type="entry name" value="FAF_dom"/>
</dbReference>
<dbReference type="InterPro" id="IPR021410">
    <property type="entry name" value="FAF"/>
</dbReference>
<evidence type="ECO:0000313" key="4">
    <source>
        <dbReference type="Proteomes" id="UP001341840"/>
    </source>
</evidence>
<dbReference type="Pfam" id="PF11250">
    <property type="entry name" value="FAF"/>
    <property type="match status" value="1"/>
</dbReference>
<comment type="similarity">
    <text evidence="1">Belongs to the fantastic four family.</text>
</comment>
<sequence length="246" mass="27612">MKNLAQRRKVCLKILTTLPSKEAFLTSPSPINISINTIPSPKPADDDKVSTKSFIDLQQELNVTDHHQYSAAKSNSSSPSTIESRIVSITSVKSTKRNNSAKKDKKVFPPPIRLLARTQNLASHMPWVLRRYHTSEGRLILKEEKVRHHEYFRVHRANGRLTLKLVLLDNNHSAFAPNKFACENKGNIVGNEELLHGQNNNDNGVIVGGNKGRLKCVNFNRLTSLSPRSRCNFGVKMHPAIEKVHG</sequence>
<name>A0ABU6TU59_9FABA</name>
<accession>A0ABU6TU59</accession>
<evidence type="ECO:0000313" key="3">
    <source>
        <dbReference type="EMBL" id="MED6151745.1"/>
    </source>
</evidence>